<sequence>MSGMSDRAPLDVGDARGQGRQQSDPVVAYTAELRAALVGPARVKSRMVAEIHDGLLDATDAYVGEGVPRAEAARRAVRDFGTVAELVPECQRELTVAQTRHTARAAARCVPFLLVCWALTRTAVGPAAAPLALLAAVSTVLAAVTLAATGGALARRFPSPRALPRVVAWTGTGASLGMAVATLALACTAFLTAQWPLLVLAGALSAASHAVLSTSVRVCRRCPAPAADPLDGTLPG</sequence>
<evidence type="ECO:0000313" key="3">
    <source>
        <dbReference type="EMBL" id="MBO8193558.1"/>
    </source>
</evidence>
<dbReference type="NCBIfam" id="NF038403">
    <property type="entry name" value="perm_prefix_1"/>
    <property type="match status" value="1"/>
</dbReference>
<keyword evidence="2" id="KW-0472">Membrane</keyword>
<organism evidence="3 4">
    <name type="scientific">Streptomyces oryzae</name>
    <dbReference type="NCBI Taxonomy" id="1434886"/>
    <lineage>
        <taxon>Bacteria</taxon>
        <taxon>Bacillati</taxon>
        <taxon>Actinomycetota</taxon>
        <taxon>Actinomycetes</taxon>
        <taxon>Kitasatosporales</taxon>
        <taxon>Streptomycetaceae</taxon>
        <taxon>Streptomyces</taxon>
    </lineage>
</organism>
<dbReference type="Proteomes" id="UP001519064">
    <property type="component" value="Unassembled WGS sequence"/>
</dbReference>
<name>A0ABS3XDU6_9ACTN</name>
<proteinExistence type="predicted"/>
<evidence type="ECO:0000256" key="1">
    <source>
        <dbReference type="SAM" id="MobiDB-lite"/>
    </source>
</evidence>
<keyword evidence="4" id="KW-1185">Reference proteome</keyword>
<evidence type="ECO:0008006" key="5">
    <source>
        <dbReference type="Google" id="ProtNLM"/>
    </source>
</evidence>
<comment type="caution">
    <text evidence="3">The sequence shown here is derived from an EMBL/GenBank/DDBJ whole genome shotgun (WGS) entry which is preliminary data.</text>
</comment>
<feature type="region of interest" description="Disordered" evidence="1">
    <location>
        <begin position="1"/>
        <end position="24"/>
    </location>
</feature>
<feature type="transmembrane region" description="Helical" evidence="2">
    <location>
        <begin position="166"/>
        <end position="191"/>
    </location>
</feature>
<evidence type="ECO:0000313" key="4">
    <source>
        <dbReference type="Proteomes" id="UP001519064"/>
    </source>
</evidence>
<keyword evidence="2" id="KW-1133">Transmembrane helix</keyword>
<protein>
    <recommendedName>
        <fullName evidence="5">Integral membrane protein</fullName>
    </recommendedName>
</protein>
<keyword evidence="2" id="KW-0812">Transmembrane</keyword>
<feature type="transmembrane region" description="Helical" evidence="2">
    <location>
        <begin position="197"/>
        <end position="216"/>
    </location>
</feature>
<dbReference type="InterPro" id="IPR047928">
    <property type="entry name" value="Perm_prefix_1"/>
</dbReference>
<accession>A0ABS3XDU6</accession>
<gene>
    <name evidence="3" type="ORF">ITI46_18105</name>
</gene>
<reference evidence="3 4" key="1">
    <citation type="submission" date="2020-11" db="EMBL/GenBank/DDBJ databases">
        <title>Streptomyces spirodelae sp. nov., isolated from duckweed.</title>
        <authorList>
            <person name="Saimee Y."/>
            <person name="Duangmal K."/>
        </authorList>
    </citation>
    <scope>NUCLEOTIDE SEQUENCE [LARGE SCALE GENOMIC DNA]</scope>
    <source>
        <strain evidence="3 4">S16-07</strain>
    </source>
</reference>
<dbReference type="EMBL" id="JADKMA010000086">
    <property type="protein sequence ID" value="MBO8193558.1"/>
    <property type="molecule type" value="Genomic_DNA"/>
</dbReference>
<feature type="transmembrane region" description="Helical" evidence="2">
    <location>
        <begin position="130"/>
        <end position="154"/>
    </location>
</feature>
<evidence type="ECO:0000256" key="2">
    <source>
        <dbReference type="SAM" id="Phobius"/>
    </source>
</evidence>